<feature type="chain" id="PRO_5046063392" evidence="1">
    <location>
        <begin position="25"/>
        <end position="175"/>
    </location>
</feature>
<gene>
    <name evidence="3" type="ORF">bsdE14_11590</name>
</gene>
<dbReference type="Gene3D" id="1.10.10.2520">
    <property type="entry name" value="Cell wall hydrolase SleB, domain 1"/>
    <property type="match status" value="1"/>
</dbReference>
<feature type="signal peptide" evidence="1">
    <location>
        <begin position="1"/>
        <end position="24"/>
    </location>
</feature>
<evidence type="ECO:0000313" key="3">
    <source>
        <dbReference type="EMBL" id="GLC29749.1"/>
    </source>
</evidence>
<dbReference type="EMBL" id="BRXR01000001">
    <property type="protein sequence ID" value="GLC29749.1"/>
    <property type="molecule type" value="Genomic_DNA"/>
</dbReference>
<comment type="caution">
    <text evidence="3">The sequence shown here is derived from an EMBL/GenBank/DDBJ whole genome shotgun (WGS) entry which is preliminary data.</text>
</comment>
<protein>
    <submittedName>
        <fullName evidence="3">Hydrolase</fullName>
    </submittedName>
</protein>
<feature type="domain" description="Cell wall hydrolase SleB" evidence="2">
    <location>
        <begin position="73"/>
        <end position="172"/>
    </location>
</feature>
<proteinExistence type="predicted"/>
<dbReference type="Proteomes" id="UP001208567">
    <property type="component" value="Unassembled WGS sequence"/>
</dbReference>
<sequence>MKKSSIICFCLSIVLAMPCYNAKALVSYEDEADLYKEEVQAVQVFSVNDRKIPITDQDVYLMAQVVCAESRAEPYEGKVAVASVILNRLQSNQFPKSVEDVIMQKNAFSCIRNGEITIVPDPASYNAVLDALKGKDPTGKALFFYNPKIATSSWMKNINKKNVKSIGNHVFFAVK</sequence>
<evidence type="ECO:0000313" key="4">
    <source>
        <dbReference type="Proteomes" id="UP001208567"/>
    </source>
</evidence>
<dbReference type="GO" id="GO:0016787">
    <property type="term" value="F:hydrolase activity"/>
    <property type="evidence" value="ECO:0007669"/>
    <property type="project" value="UniProtKB-KW"/>
</dbReference>
<evidence type="ECO:0000259" key="2">
    <source>
        <dbReference type="Pfam" id="PF07486"/>
    </source>
</evidence>
<organism evidence="3 4">
    <name type="scientific">Clostridium omnivorum</name>
    <dbReference type="NCBI Taxonomy" id="1604902"/>
    <lineage>
        <taxon>Bacteria</taxon>
        <taxon>Bacillati</taxon>
        <taxon>Bacillota</taxon>
        <taxon>Clostridia</taxon>
        <taxon>Eubacteriales</taxon>
        <taxon>Clostridiaceae</taxon>
        <taxon>Clostridium</taxon>
    </lineage>
</organism>
<dbReference type="RefSeq" id="WP_264849031.1">
    <property type="nucleotide sequence ID" value="NZ_BRXR01000001.1"/>
</dbReference>
<accession>A0ABQ5N3H8</accession>
<dbReference type="Gene3D" id="6.20.240.60">
    <property type="match status" value="1"/>
</dbReference>
<reference evidence="3 4" key="1">
    <citation type="journal article" date="2024" name="Int. J. Syst. Evol. Microbiol.">
        <title>Clostridium omnivorum sp. nov., isolated from anoxic soil under the treatment of reductive soil disinfestation.</title>
        <authorList>
            <person name="Ueki A."/>
            <person name="Tonouchi A."/>
            <person name="Kaku N."/>
            <person name="Honma S."/>
            <person name="Ueki K."/>
        </authorList>
    </citation>
    <scope>NUCLEOTIDE SEQUENCE [LARGE SCALE GENOMIC DNA]</scope>
    <source>
        <strain evidence="3 4">E14</strain>
    </source>
</reference>
<keyword evidence="3" id="KW-0378">Hydrolase</keyword>
<keyword evidence="1" id="KW-0732">Signal</keyword>
<dbReference type="Pfam" id="PF07486">
    <property type="entry name" value="Hydrolase_2"/>
    <property type="match status" value="1"/>
</dbReference>
<keyword evidence="4" id="KW-1185">Reference proteome</keyword>
<name>A0ABQ5N3H8_9CLOT</name>
<evidence type="ECO:0000256" key="1">
    <source>
        <dbReference type="SAM" id="SignalP"/>
    </source>
</evidence>
<dbReference type="InterPro" id="IPR011105">
    <property type="entry name" value="Cell_wall_hydrolase_SleB"/>
</dbReference>
<dbReference type="InterPro" id="IPR042047">
    <property type="entry name" value="SleB_dom1"/>
</dbReference>